<evidence type="ECO:0000259" key="5">
    <source>
        <dbReference type="PROSITE" id="PS51677"/>
    </source>
</evidence>
<comment type="subcellular location">
    <subcellularLocation>
        <location evidence="1">Secreted</location>
    </subcellularLocation>
</comment>
<dbReference type="PANTHER" id="PTHR34216:SF3">
    <property type="entry name" value="POLY-BETA-1,6-N-ACETYL-D-GLUCOSAMINE N-DEACETYLASE"/>
    <property type="match status" value="1"/>
</dbReference>
<proteinExistence type="predicted"/>
<dbReference type="SUPFAM" id="SSF88713">
    <property type="entry name" value="Glycoside hydrolase/deacetylase"/>
    <property type="match status" value="1"/>
</dbReference>
<organism evidence="6 8">
    <name type="scientific">Streptococcus acidominimus</name>
    <dbReference type="NCBI Taxonomy" id="1326"/>
    <lineage>
        <taxon>Bacteria</taxon>
        <taxon>Bacillati</taxon>
        <taxon>Bacillota</taxon>
        <taxon>Bacilli</taxon>
        <taxon>Lactobacillales</taxon>
        <taxon>Streptococcaceae</taxon>
        <taxon>Streptococcus</taxon>
    </lineage>
</organism>
<accession>A0A1Q8EG78</accession>
<dbReference type="GO" id="GO:0016798">
    <property type="term" value="F:hydrolase activity, acting on glycosyl bonds"/>
    <property type="evidence" value="ECO:0007669"/>
    <property type="project" value="UniProtKB-KW"/>
</dbReference>
<dbReference type="GO" id="GO:0005576">
    <property type="term" value="C:extracellular region"/>
    <property type="evidence" value="ECO:0007669"/>
    <property type="project" value="UniProtKB-SubCell"/>
</dbReference>
<dbReference type="GO" id="GO:0045493">
    <property type="term" value="P:xylan catabolic process"/>
    <property type="evidence" value="ECO:0007669"/>
    <property type="project" value="UniProtKB-KW"/>
</dbReference>
<evidence type="ECO:0000256" key="3">
    <source>
        <dbReference type="SAM" id="MobiDB-lite"/>
    </source>
</evidence>
<evidence type="ECO:0000256" key="4">
    <source>
        <dbReference type="SAM" id="Phobius"/>
    </source>
</evidence>
<keyword evidence="4" id="KW-0812">Transmembrane</keyword>
<dbReference type="AlphaFoldDB" id="A0A1Q8EG78"/>
<reference evidence="7 9" key="3">
    <citation type="submission" date="2018-06" db="EMBL/GenBank/DDBJ databases">
        <authorList>
            <consortium name="Pathogen Informatics"/>
            <person name="Doyle S."/>
        </authorList>
    </citation>
    <scope>NUCLEOTIDE SEQUENCE [LARGE SCALE GENOMIC DNA]</scope>
    <source>
        <strain evidence="7 9">NCTC12957</strain>
    </source>
</reference>
<evidence type="ECO:0000256" key="2">
    <source>
        <dbReference type="ARBA" id="ARBA00022729"/>
    </source>
</evidence>
<evidence type="ECO:0000313" key="8">
    <source>
        <dbReference type="Proteomes" id="UP000186437"/>
    </source>
</evidence>
<protein>
    <submittedName>
        <fullName evidence="7">Xylanase/chitin deacetylase</fullName>
        <ecNumber evidence="7">3.5.1.-</ecNumber>
    </submittedName>
</protein>
<feature type="compositionally biased region" description="Polar residues" evidence="3">
    <location>
        <begin position="68"/>
        <end position="80"/>
    </location>
</feature>
<dbReference type="PANTHER" id="PTHR34216">
    <property type="match status" value="1"/>
</dbReference>
<dbReference type="EMBL" id="UHEN01000001">
    <property type="protein sequence ID" value="SUN07922.1"/>
    <property type="molecule type" value="Genomic_DNA"/>
</dbReference>
<name>A0A1Q8EG78_STRAI</name>
<dbReference type="EMBL" id="MSJL01000001">
    <property type="protein sequence ID" value="OLF50803.1"/>
    <property type="molecule type" value="Genomic_DNA"/>
</dbReference>
<keyword evidence="8" id="KW-1185">Reference proteome</keyword>
<feature type="domain" description="NodB homology" evidence="5">
    <location>
        <begin position="158"/>
        <end position="317"/>
    </location>
</feature>
<dbReference type="OrthoDB" id="9778320at2"/>
<dbReference type="Proteomes" id="UP000186437">
    <property type="component" value="Unassembled WGS sequence"/>
</dbReference>
<keyword evidence="7" id="KW-0624">Polysaccharide degradation</keyword>
<feature type="region of interest" description="Disordered" evidence="3">
    <location>
        <begin position="54"/>
        <end position="80"/>
    </location>
</feature>
<dbReference type="InterPro" id="IPR002509">
    <property type="entry name" value="NODB_dom"/>
</dbReference>
<feature type="compositionally biased region" description="Low complexity" evidence="3">
    <location>
        <begin position="58"/>
        <end position="67"/>
    </location>
</feature>
<keyword evidence="7" id="KW-0858">Xylan degradation</keyword>
<keyword evidence="7" id="KW-0378">Hydrolase</keyword>
<dbReference type="Proteomes" id="UP000255213">
    <property type="component" value="Unassembled WGS sequence"/>
</dbReference>
<dbReference type="RefSeq" id="WP_075098236.1">
    <property type="nucleotide sequence ID" value="NZ_MSJL01000001.1"/>
</dbReference>
<dbReference type="InterPro" id="IPR051398">
    <property type="entry name" value="Polysacch_Deacetylase"/>
</dbReference>
<keyword evidence="7" id="KW-0119">Carbohydrate metabolism</keyword>
<reference evidence="8" key="1">
    <citation type="submission" date="2016-12" db="EMBL/GenBank/DDBJ databases">
        <authorList>
            <person name="Gulvik C.A."/>
        </authorList>
    </citation>
    <scope>NUCLEOTIDE SEQUENCE [LARGE SCALE GENOMIC DNA]</scope>
    <source>
        <strain evidence="8">ATCC 51725</strain>
    </source>
</reference>
<dbReference type="EC" id="3.5.1.-" evidence="7"/>
<gene>
    <name evidence="7" type="primary">icaB</name>
    <name evidence="6" type="ORF">BU200_00245</name>
    <name evidence="7" type="ORF">NCTC12957_01503</name>
</gene>
<dbReference type="PROSITE" id="PS51677">
    <property type="entry name" value="NODB"/>
    <property type="match status" value="1"/>
</dbReference>
<dbReference type="GO" id="GO:0016810">
    <property type="term" value="F:hydrolase activity, acting on carbon-nitrogen (but not peptide) bonds"/>
    <property type="evidence" value="ECO:0007669"/>
    <property type="project" value="InterPro"/>
</dbReference>
<dbReference type="Pfam" id="PF01522">
    <property type="entry name" value="Polysacc_deac_1"/>
    <property type="match status" value="1"/>
</dbReference>
<sequence length="317" mass="35823">MPEQRSRSKRINRKHRKHTKHLWSVVASLLVILVATIIYLNRNAILELVNPSPQQDKTVTTTSTSTSQEVSPDPSQVNQTSSEDIIWEKQAEPVKIPILMYHAIHVMAPEEAANANLIVDPTTFESHLQAFQEAGYYTLTPEEAYKILTENVLPKDKKVVWLTFDDSLWDFYSIAYPLLKQYKMKATNNVITGATDTQPDHLTLDQIKEMQENGMSFQSHTVNHPDLEYSTPETQQAELKNSKEYLDHNLHQDTIAVAYPAGRYSGQTIKTVEDAHYKLGVTTNEGLASAANGLLTLNRVRILPVTTAQALRQTIEE</sequence>
<keyword evidence="4" id="KW-0472">Membrane</keyword>
<evidence type="ECO:0000313" key="7">
    <source>
        <dbReference type="EMBL" id="SUN07922.1"/>
    </source>
</evidence>
<dbReference type="Gene3D" id="3.20.20.370">
    <property type="entry name" value="Glycoside hydrolase/deacetylase"/>
    <property type="match status" value="1"/>
</dbReference>
<keyword evidence="2" id="KW-0732">Signal</keyword>
<dbReference type="InterPro" id="IPR011330">
    <property type="entry name" value="Glyco_hydro/deAcase_b/a-brl"/>
</dbReference>
<evidence type="ECO:0000313" key="6">
    <source>
        <dbReference type="EMBL" id="OLF50803.1"/>
    </source>
</evidence>
<dbReference type="CDD" id="cd10918">
    <property type="entry name" value="CE4_NodB_like_5s_6s"/>
    <property type="match status" value="1"/>
</dbReference>
<evidence type="ECO:0000256" key="1">
    <source>
        <dbReference type="ARBA" id="ARBA00004613"/>
    </source>
</evidence>
<feature type="transmembrane region" description="Helical" evidence="4">
    <location>
        <begin position="21"/>
        <end position="40"/>
    </location>
</feature>
<keyword evidence="7" id="KW-0326">Glycosidase</keyword>
<reference evidence="6" key="2">
    <citation type="submission" date="2016-12" db="EMBL/GenBank/DDBJ databases">
        <authorList>
            <person name="Song W.-J."/>
            <person name="Kurnit D.M."/>
        </authorList>
    </citation>
    <scope>NUCLEOTIDE SEQUENCE [LARGE SCALE GENOMIC DNA]</scope>
    <source>
        <strain evidence="6">ATCC 51725</strain>
    </source>
</reference>
<evidence type="ECO:0000313" key="9">
    <source>
        <dbReference type="Proteomes" id="UP000255213"/>
    </source>
</evidence>
<keyword evidence="4" id="KW-1133">Transmembrane helix</keyword>